<keyword evidence="2" id="KW-1185">Reference proteome</keyword>
<evidence type="ECO:0000313" key="2">
    <source>
        <dbReference type="Proteomes" id="UP000256269"/>
    </source>
</evidence>
<dbReference type="AlphaFoldDB" id="A0A3E0GZ61"/>
<dbReference type="OrthoDB" id="3697475at2"/>
<gene>
    <name evidence="1" type="ORF">BCF44_11722</name>
</gene>
<organism evidence="1 2">
    <name type="scientific">Kutzneria buriramensis</name>
    <dbReference type="NCBI Taxonomy" id="1045776"/>
    <lineage>
        <taxon>Bacteria</taxon>
        <taxon>Bacillati</taxon>
        <taxon>Actinomycetota</taxon>
        <taxon>Actinomycetes</taxon>
        <taxon>Pseudonocardiales</taxon>
        <taxon>Pseudonocardiaceae</taxon>
        <taxon>Kutzneria</taxon>
    </lineage>
</organism>
<sequence>MTAAAGGPVIGPTLAEWVKAREETLSHLMAGAPPVDETWVQHLADLLTTERSWQDQYTALIALGRAGGTFPSSRR</sequence>
<dbReference type="Proteomes" id="UP000256269">
    <property type="component" value="Unassembled WGS sequence"/>
</dbReference>
<accession>A0A3E0GZ61</accession>
<dbReference type="EMBL" id="QUNO01000017">
    <property type="protein sequence ID" value="REH35634.1"/>
    <property type="molecule type" value="Genomic_DNA"/>
</dbReference>
<proteinExistence type="predicted"/>
<dbReference type="RefSeq" id="WP_147328808.1">
    <property type="nucleotide sequence ID" value="NZ_CP144375.1"/>
</dbReference>
<comment type="caution">
    <text evidence="1">The sequence shown here is derived from an EMBL/GenBank/DDBJ whole genome shotgun (WGS) entry which is preliminary data.</text>
</comment>
<protein>
    <submittedName>
        <fullName evidence="1">Uncharacterized protein</fullName>
    </submittedName>
</protein>
<reference evidence="1 2" key="1">
    <citation type="submission" date="2018-08" db="EMBL/GenBank/DDBJ databases">
        <title>Genomic Encyclopedia of Archaeal and Bacterial Type Strains, Phase II (KMG-II): from individual species to whole genera.</title>
        <authorList>
            <person name="Goeker M."/>
        </authorList>
    </citation>
    <scope>NUCLEOTIDE SEQUENCE [LARGE SCALE GENOMIC DNA]</scope>
    <source>
        <strain evidence="1 2">DSM 45791</strain>
    </source>
</reference>
<name>A0A3E0GZ61_9PSEU</name>
<evidence type="ECO:0000313" key="1">
    <source>
        <dbReference type="EMBL" id="REH35634.1"/>
    </source>
</evidence>